<keyword evidence="4" id="KW-0597">Phosphoprotein</keyword>
<evidence type="ECO:0000256" key="12">
    <source>
        <dbReference type="ARBA" id="ARBA00022989"/>
    </source>
</evidence>
<keyword evidence="8" id="KW-0677">Repeat</keyword>
<dbReference type="Gene3D" id="3.30.200.20">
    <property type="entry name" value="Phosphorylase Kinase, domain 1"/>
    <property type="match status" value="1"/>
</dbReference>
<evidence type="ECO:0000256" key="4">
    <source>
        <dbReference type="ARBA" id="ARBA00022553"/>
    </source>
</evidence>
<dbReference type="InterPro" id="IPR000719">
    <property type="entry name" value="Prot_kinase_dom"/>
</dbReference>
<feature type="domain" description="Protein kinase" evidence="19">
    <location>
        <begin position="135"/>
        <end position="413"/>
    </location>
</feature>
<feature type="binding site" evidence="16">
    <location>
        <position position="163"/>
    </location>
    <ligand>
        <name>ATP</name>
        <dbReference type="ChEBI" id="CHEBI:30616"/>
    </ligand>
</feature>
<dbReference type="GO" id="GO:0016020">
    <property type="term" value="C:membrane"/>
    <property type="evidence" value="ECO:0007669"/>
    <property type="project" value="UniProtKB-SubCell"/>
</dbReference>
<dbReference type="Pfam" id="PF11721">
    <property type="entry name" value="Malectin"/>
    <property type="match status" value="1"/>
</dbReference>
<dbReference type="Pfam" id="PF07714">
    <property type="entry name" value="PK_Tyr_Ser-Thr"/>
    <property type="match status" value="1"/>
</dbReference>
<evidence type="ECO:0000256" key="9">
    <source>
        <dbReference type="ARBA" id="ARBA00022741"/>
    </source>
</evidence>
<keyword evidence="6 18" id="KW-0812">Transmembrane</keyword>
<comment type="subcellular location">
    <subcellularLocation>
        <location evidence="1">Membrane</location>
        <topology evidence="1">Single-pass membrane protein</topology>
    </subcellularLocation>
</comment>
<dbReference type="Proteomes" id="UP000243459">
    <property type="component" value="Unassembled WGS sequence"/>
</dbReference>
<evidence type="ECO:0000256" key="8">
    <source>
        <dbReference type="ARBA" id="ARBA00022737"/>
    </source>
</evidence>
<evidence type="ECO:0000256" key="16">
    <source>
        <dbReference type="PROSITE-ProRule" id="PRU10141"/>
    </source>
</evidence>
<evidence type="ECO:0000256" key="17">
    <source>
        <dbReference type="RuleBase" id="RU000304"/>
    </source>
</evidence>
<keyword evidence="3 17" id="KW-0723">Serine/threonine-protein kinase</keyword>
<protein>
    <recommendedName>
        <fullName evidence="2">non-specific serine/threonine protein kinase</fullName>
        <ecNumber evidence="2">2.7.11.1</ecNumber>
    </recommendedName>
</protein>
<dbReference type="AlphaFoldDB" id="A0A1R3L7Q8"/>
<dbReference type="PANTHER" id="PTHR48006">
    <property type="entry name" value="LEUCINE-RICH REPEAT-CONTAINING PROTEIN DDB_G0281931-RELATED"/>
    <property type="match status" value="1"/>
</dbReference>
<evidence type="ECO:0000256" key="15">
    <source>
        <dbReference type="ARBA" id="ARBA00023180"/>
    </source>
</evidence>
<dbReference type="OMA" id="QRLNIDW"/>
<keyword evidence="15" id="KW-0325">Glycoprotein</keyword>
<dbReference type="SUPFAM" id="SSF56112">
    <property type="entry name" value="Protein kinase-like (PK-like)"/>
    <property type="match status" value="1"/>
</dbReference>
<keyword evidence="7" id="KW-0732">Signal</keyword>
<dbReference type="GO" id="GO:0004674">
    <property type="term" value="F:protein serine/threonine kinase activity"/>
    <property type="evidence" value="ECO:0007669"/>
    <property type="project" value="UniProtKB-KW"/>
</dbReference>
<comment type="similarity">
    <text evidence="17">Belongs to the protein kinase superfamily.</text>
</comment>
<dbReference type="EC" id="2.7.11.1" evidence="2"/>
<evidence type="ECO:0000313" key="21">
    <source>
        <dbReference type="Proteomes" id="UP000243459"/>
    </source>
</evidence>
<dbReference type="PROSITE" id="PS00107">
    <property type="entry name" value="PROTEIN_KINASE_ATP"/>
    <property type="match status" value="1"/>
</dbReference>
<dbReference type="Gene3D" id="1.10.510.10">
    <property type="entry name" value="Transferase(Phosphotransferase) domain 1"/>
    <property type="match status" value="1"/>
</dbReference>
<dbReference type="InterPro" id="IPR051824">
    <property type="entry name" value="LRR_Rcpt-Like_S/T_Kinase"/>
</dbReference>
<dbReference type="InterPro" id="IPR011009">
    <property type="entry name" value="Kinase-like_dom_sf"/>
</dbReference>
<sequence length="465" mass="51155">MSFNIADAAGGAGKPIIKAFTALITSNTLEIKFYWAGKGTTAIPTRGIYGPLVSAISVTPDFEPPQATDHGIKKSHIAIMIWTLSAFLILLILSVAIFWGKRLQGHSSVYRDLEGLDLQTGSFTLRQIKAATRNFDAANKIGEGGFGSVYKGMLSDGTIIAVKQLSSRSKQGSREFVNEIGMISALQHPNLVKLYGCCTEGNQLLLVYEYMENNCLSRALFGKDLESRMKLNWATRRKICLGIARGLAYLHEESRLKIVHRDIKASNVLLDGDRNAKISDFGLAKLNEDDRSHISTRVAGTIGYMAPEYAMRGYLTDKADVYSFGVVALEIVSGKSNTNYRPKEEFVYLLDWACVLQEQGTLLELVDPELGSNYSEEEAMIMLNVALLCTNASPTLRPSMSKVVSLLEGHAPLRPLLSSLSFSANGFSSNGVRRNFWQNPSQSQTMSLDELATQSSGHTLVQEEW</sequence>
<keyword evidence="14" id="KW-0675">Receptor</keyword>
<dbReference type="EMBL" id="KV863326">
    <property type="protein sequence ID" value="ONK55651.1"/>
    <property type="molecule type" value="Genomic_DNA"/>
</dbReference>
<dbReference type="InterPro" id="IPR001245">
    <property type="entry name" value="Ser-Thr/Tyr_kinase_cat_dom"/>
</dbReference>
<evidence type="ECO:0000256" key="2">
    <source>
        <dbReference type="ARBA" id="ARBA00012513"/>
    </source>
</evidence>
<reference evidence="21" key="1">
    <citation type="journal article" date="2017" name="Nat. Commun.">
        <title>The asparagus genome sheds light on the origin and evolution of a young Y chromosome.</title>
        <authorList>
            <person name="Harkess A."/>
            <person name="Zhou J."/>
            <person name="Xu C."/>
            <person name="Bowers J.E."/>
            <person name="Van der Hulst R."/>
            <person name="Ayyampalayam S."/>
            <person name="Mercati F."/>
            <person name="Riccardi P."/>
            <person name="McKain M.R."/>
            <person name="Kakrana A."/>
            <person name="Tang H."/>
            <person name="Ray J."/>
            <person name="Groenendijk J."/>
            <person name="Arikit S."/>
            <person name="Mathioni S.M."/>
            <person name="Nakano M."/>
            <person name="Shan H."/>
            <person name="Telgmann-Rauber A."/>
            <person name="Kanno A."/>
            <person name="Yue Z."/>
            <person name="Chen H."/>
            <person name="Li W."/>
            <person name="Chen Y."/>
            <person name="Xu X."/>
            <person name="Zhang Y."/>
            <person name="Luo S."/>
            <person name="Chen H."/>
            <person name="Gao J."/>
            <person name="Mao Z."/>
            <person name="Pires J.C."/>
            <person name="Luo M."/>
            <person name="Kudrna D."/>
            <person name="Wing R.A."/>
            <person name="Meyers B.C."/>
            <person name="Yi K."/>
            <person name="Kong H."/>
            <person name="Lavrijsen P."/>
            <person name="Sunseri F."/>
            <person name="Falavigna A."/>
            <person name="Ye Y."/>
            <person name="Leebens-Mack J.H."/>
            <person name="Chen G."/>
        </authorList>
    </citation>
    <scope>NUCLEOTIDE SEQUENCE [LARGE SCALE GENOMIC DNA]</scope>
    <source>
        <strain evidence="21">cv. DH0086</strain>
    </source>
</reference>
<evidence type="ECO:0000256" key="18">
    <source>
        <dbReference type="SAM" id="Phobius"/>
    </source>
</evidence>
<evidence type="ECO:0000256" key="6">
    <source>
        <dbReference type="ARBA" id="ARBA00022692"/>
    </source>
</evidence>
<keyword evidence="10" id="KW-0418">Kinase</keyword>
<accession>A0A1R3L7Q8</accession>
<evidence type="ECO:0000256" key="5">
    <source>
        <dbReference type="ARBA" id="ARBA00022679"/>
    </source>
</evidence>
<dbReference type="InterPro" id="IPR017441">
    <property type="entry name" value="Protein_kinase_ATP_BS"/>
</dbReference>
<dbReference type="PANTHER" id="PTHR48006:SF68">
    <property type="entry name" value="PROTEIN KINASE DOMAIN-CONTAINING PROTEIN"/>
    <property type="match status" value="1"/>
</dbReference>
<keyword evidence="21" id="KW-1185">Reference proteome</keyword>
<proteinExistence type="inferred from homology"/>
<dbReference type="InterPro" id="IPR021720">
    <property type="entry name" value="Malectin_dom"/>
</dbReference>
<gene>
    <name evidence="20" type="ORF">A4U43_UnF450</name>
</gene>
<keyword evidence="5" id="KW-0808">Transferase</keyword>
<evidence type="ECO:0000256" key="1">
    <source>
        <dbReference type="ARBA" id="ARBA00004167"/>
    </source>
</evidence>
<dbReference type="PROSITE" id="PS50011">
    <property type="entry name" value="PROTEIN_KINASE_DOM"/>
    <property type="match status" value="1"/>
</dbReference>
<keyword evidence="12 18" id="KW-1133">Transmembrane helix</keyword>
<evidence type="ECO:0000256" key="10">
    <source>
        <dbReference type="ARBA" id="ARBA00022777"/>
    </source>
</evidence>
<dbReference type="PROSITE" id="PS00108">
    <property type="entry name" value="PROTEIN_KINASE_ST"/>
    <property type="match status" value="1"/>
</dbReference>
<dbReference type="SMART" id="SM00220">
    <property type="entry name" value="S_TKc"/>
    <property type="match status" value="1"/>
</dbReference>
<name>A0A1R3L7Q8_ASPOF</name>
<organism evidence="20 21">
    <name type="scientific">Asparagus officinalis</name>
    <name type="common">Garden asparagus</name>
    <dbReference type="NCBI Taxonomy" id="4686"/>
    <lineage>
        <taxon>Eukaryota</taxon>
        <taxon>Viridiplantae</taxon>
        <taxon>Streptophyta</taxon>
        <taxon>Embryophyta</taxon>
        <taxon>Tracheophyta</taxon>
        <taxon>Spermatophyta</taxon>
        <taxon>Magnoliopsida</taxon>
        <taxon>Liliopsida</taxon>
        <taxon>Asparagales</taxon>
        <taxon>Asparagaceae</taxon>
        <taxon>Asparagoideae</taxon>
        <taxon>Asparagus</taxon>
    </lineage>
</organism>
<evidence type="ECO:0000259" key="19">
    <source>
        <dbReference type="PROSITE" id="PS50011"/>
    </source>
</evidence>
<evidence type="ECO:0000256" key="14">
    <source>
        <dbReference type="ARBA" id="ARBA00023170"/>
    </source>
</evidence>
<dbReference type="GO" id="GO:0005524">
    <property type="term" value="F:ATP binding"/>
    <property type="evidence" value="ECO:0007669"/>
    <property type="project" value="UniProtKB-UniRule"/>
</dbReference>
<dbReference type="CDD" id="cd14066">
    <property type="entry name" value="STKc_IRAK"/>
    <property type="match status" value="1"/>
</dbReference>
<keyword evidence="13 18" id="KW-0472">Membrane</keyword>
<evidence type="ECO:0000256" key="3">
    <source>
        <dbReference type="ARBA" id="ARBA00022527"/>
    </source>
</evidence>
<evidence type="ECO:0000313" key="20">
    <source>
        <dbReference type="EMBL" id="ONK55651.1"/>
    </source>
</evidence>
<keyword evidence="9 16" id="KW-0547">Nucleotide-binding</keyword>
<evidence type="ECO:0000256" key="11">
    <source>
        <dbReference type="ARBA" id="ARBA00022840"/>
    </source>
</evidence>
<dbReference type="InterPro" id="IPR008271">
    <property type="entry name" value="Ser/Thr_kinase_AS"/>
</dbReference>
<feature type="transmembrane region" description="Helical" evidence="18">
    <location>
        <begin position="77"/>
        <end position="99"/>
    </location>
</feature>
<dbReference type="FunFam" id="1.10.510.10:FF:000044">
    <property type="entry name" value="Putative LRR receptor-like serine/threonine-protein kinase"/>
    <property type="match status" value="1"/>
</dbReference>
<dbReference type="FunFam" id="3.30.200.20:FF:000217">
    <property type="entry name" value="probable LRR receptor-like serine/threonine-protein kinase At1g53430"/>
    <property type="match status" value="1"/>
</dbReference>
<evidence type="ECO:0000256" key="7">
    <source>
        <dbReference type="ARBA" id="ARBA00022729"/>
    </source>
</evidence>
<evidence type="ECO:0000256" key="13">
    <source>
        <dbReference type="ARBA" id="ARBA00023136"/>
    </source>
</evidence>
<keyword evidence="11 16" id="KW-0067">ATP-binding</keyword>
<dbReference type="Gramene" id="ONK55651">
    <property type="protein sequence ID" value="ONK55651"/>
    <property type="gene ID" value="A4U43_UnF450"/>
</dbReference>